<dbReference type="PANTHER" id="PTHR31099:SF49">
    <property type="entry name" value="MYOSIN HEAVY CHAIN-LIKE PROTEIN"/>
    <property type="match status" value="1"/>
</dbReference>
<organism evidence="4 5">
    <name type="scientific">Deinandra increscens subsp. villosa</name>
    <dbReference type="NCBI Taxonomy" id="3103831"/>
    <lineage>
        <taxon>Eukaryota</taxon>
        <taxon>Viridiplantae</taxon>
        <taxon>Streptophyta</taxon>
        <taxon>Embryophyta</taxon>
        <taxon>Tracheophyta</taxon>
        <taxon>Spermatophyta</taxon>
        <taxon>Magnoliopsida</taxon>
        <taxon>eudicotyledons</taxon>
        <taxon>Gunneridae</taxon>
        <taxon>Pentapetalae</taxon>
        <taxon>asterids</taxon>
        <taxon>campanulids</taxon>
        <taxon>Asterales</taxon>
        <taxon>Asteraceae</taxon>
        <taxon>Asteroideae</taxon>
        <taxon>Heliantheae alliance</taxon>
        <taxon>Madieae</taxon>
        <taxon>Madiinae</taxon>
        <taxon>Deinandra</taxon>
    </lineage>
</organism>
<evidence type="ECO:0000256" key="2">
    <source>
        <dbReference type="SAM" id="MobiDB-lite"/>
    </source>
</evidence>
<feature type="region of interest" description="Disordered" evidence="2">
    <location>
        <begin position="1"/>
        <end position="41"/>
    </location>
</feature>
<dbReference type="EMBL" id="JBCNJP010000007">
    <property type="protein sequence ID" value="KAK9076229.1"/>
    <property type="molecule type" value="Genomic_DNA"/>
</dbReference>
<evidence type="ECO:0000313" key="4">
    <source>
        <dbReference type="EMBL" id="KAK9076229.1"/>
    </source>
</evidence>
<feature type="coiled-coil region" evidence="1">
    <location>
        <begin position="688"/>
        <end position="754"/>
    </location>
</feature>
<dbReference type="Pfam" id="PF04195">
    <property type="entry name" value="Transposase_28"/>
    <property type="match status" value="1"/>
</dbReference>
<proteinExistence type="predicted"/>
<keyword evidence="5" id="KW-1185">Reference proteome</keyword>
<name>A0AAP0H7Q4_9ASTR</name>
<feature type="compositionally biased region" description="Polar residues" evidence="2">
    <location>
        <begin position="14"/>
        <end position="33"/>
    </location>
</feature>
<feature type="compositionally biased region" description="Polar residues" evidence="2">
    <location>
        <begin position="869"/>
        <end position="883"/>
    </location>
</feature>
<feature type="compositionally biased region" description="Low complexity" evidence="2">
    <location>
        <begin position="1"/>
        <end position="13"/>
    </location>
</feature>
<gene>
    <name evidence="4" type="ORF">SSX86_004562</name>
</gene>
<reference evidence="4 5" key="1">
    <citation type="submission" date="2024-04" db="EMBL/GenBank/DDBJ databases">
        <title>The reference genome of an endangered Asteraceae, Deinandra increscens subsp. villosa, native to the Central Coast of California.</title>
        <authorList>
            <person name="Guilliams M."/>
            <person name="Hasenstab-Lehman K."/>
            <person name="Meyer R."/>
            <person name="Mcevoy S."/>
        </authorList>
    </citation>
    <scope>NUCLEOTIDE SEQUENCE [LARGE SCALE GENOMIC DNA]</scope>
    <source>
        <tissue evidence="4">Leaf</tissue>
    </source>
</reference>
<feature type="compositionally biased region" description="Basic and acidic residues" evidence="2">
    <location>
        <begin position="343"/>
        <end position="372"/>
    </location>
</feature>
<feature type="region of interest" description="Disordered" evidence="2">
    <location>
        <begin position="314"/>
        <end position="417"/>
    </location>
</feature>
<evidence type="ECO:0000259" key="3">
    <source>
        <dbReference type="Pfam" id="PF04195"/>
    </source>
</evidence>
<evidence type="ECO:0000256" key="1">
    <source>
        <dbReference type="SAM" id="Coils"/>
    </source>
</evidence>
<feature type="region of interest" description="Disordered" evidence="2">
    <location>
        <begin position="856"/>
        <end position="883"/>
    </location>
</feature>
<feature type="compositionally biased region" description="Basic and acidic residues" evidence="2">
    <location>
        <begin position="385"/>
        <end position="396"/>
    </location>
</feature>
<sequence>MSSSSKSSNPESSFKANDSESVLNADSSKLTPNPENPKIEKIPTKHNLSISFCSISQEDLDAFVEDFQIPLNLNPTLPPAKKPIYPFPKNKIGLYFDFFKQANYRIPFTSFLLEALDYFGIHITQCNPPGLSILNHFELACRALEIPPTVTLFRAFYRLTMAGNWYTFEKRRDLNPICSSKPPTNRLWKNQFFYLDHTCVPTTMTWRDPKFAIRDDAPKKETVNQKHFSRISELSFPVRKLPEAILVAAQISKNWHAPHLRPSFFNEGAKMDLSGVLKLRDFSSLTFEPAKDPPEAAPVIDQTGATSSNVIIPEVNQLEAQENESTKNPPVTTSKRKKHTARGHHESPKKDEVPVNKKGKKDPLKRTEKPADADAPSATIQGEKPNQKDLKEDHIPRRSPRHNAQHTSSNINDNTPISETQMSRLADVSSPPESASFNFEMLKGSPLSPPSLSHMITNDDITMNEYFSTSPPATLEITEKSPSFTHTSDRTTIPSAYANPSQALMSSQPNLSSSNISTFLPSSQNEVEWLKNELTLVKTRRTAGYNLGELFLPSWNISNKDSFTDPATAKNMFLHCSTPNDVKFLQSLPPSVLAARITAIHAESQSILPELYNRWIRAENANLSSEIAQMQNPAMQSKIQGLEKEKVALAKAKNDASQKRIMAELALHEARSMIDMLKKQQLILEKKNSDTLEEKETLLQEKQLLNEQKQTISDEVLSLKEKLSQQQHEFEEKQKALEMKLKILTEEKQVLEDDKSWLLKEGVDAIVRKLFKDPDMVSAVGNINNAMNACGVNEGLILGFQYAKMPASSVLTTKEFDRDANKKLSDATEAFKRLHIPFLKQLPDLHNAPLQVIKDAVLGDGPSPHADNPGSTTDSHPTPSGSV</sequence>
<protein>
    <recommendedName>
        <fullName evidence="3">Transposase (putative) gypsy type domain-containing protein</fullName>
    </recommendedName>
</protein>
<accession>A0AAP0H7Q4</accession>
<dbReference type="InterPro" id="IPR007321">
    <property type="entry name" value="Transposase_28"/>
</dbReference>
<comment type="caution">
    <text evidence="4">The sequence shown here is derived from an EMBL/GenBank/DDBJ whole genome shotgun (WGS) entry which is preliminary data.</text>
</comment>
<keyword evidence="1" id="KW-0175">Coiled coil</keyword>
<feature type="compositionally biased region" description="Polar residues" evidence="2">
    <location>
        <begin position="405"/>
        <end position="417"/>
    </location>
</feature>
<dbReference type="PANTHER" id="PTHR31099">
    <property type="entry name" value="OS06G0165300 PROTEIN"/>
    <property type="match status" value="1"/>
</dbReference>
<evidence type="ECO:0000313" key="5">
    <source>
        <dbReference type="Proteomes" id="UP001408789"/>
    </source>
</evidence>
<dbReference type="AlphaFoldDB" id="A0AAP0H7Q4"/>
<dbReference type="Proteomes" id="UP001408789">
    <property type="component" value="Unassembled WGS sequence"/>
</dbReference>
<feature type="domain" description="Transposase (putative) gypsy type" evidence="3">
    <location>
        <begin position="101"/>
        <end position="159"/>
    </location>
</feature>